<dbReference type="EMBL" id="JAQGEF010000013">
    <property type="protein sequence ID" value="MDA3615531.1"/>
    <property type="molecule type" value="Genomic_DNA"/>
</dbReference>
<dbReference type="RefSeq" id="WP_407031858.1">
    <property type="nucleotide sequence ID" value="NZ_JAQGEF010000013.1"/>
</dbReference>
<evidence type="ECO:0000313" key="1">
    <source>
        <dbReference type="EMBL" id="MDA3615531.1"/>
    </source>
</evidence>
<keyword evidence="2" id="KW-1185">Reference proteome</keyword>
<name>A0ABT4UL06_9BACT</name>
<proteinExistence type="predicted"/>
<reference evidence="1 2" key="1">
    <citation type="submission" date="2022-12" db="EMBL/GenBank/DDBJ databases">
        <title>Chitinophagaceae gen. sp. nov., a new member of the family Chitinophagaceae, isolated from soil in a chemical factory.</title>
        <authorList>
            <person name="Ke Z."/>
        </authorList>
    </citation>
    <scope>NUCLEOTIDE SEQUENCE [LARGE SCALE GENOMIC DNA]</scope>
    <source>
        <strain evidence="1 2">LY-5</strain>
    </source>
</reference>
<accession>A0ABT4UL06</accession>
<evidence type="ECO:0000313" key="2">
    <source>
        <dbReference type="Proteomes" id="UP001210231"/>
    </source>
</evidence>
<comment type="caution">
    <text evidence="1">The sequence shown here is derived from an EMBL/GenBank/DDBJ whole genome shotgun (WGS) entry which is preliminary data.</text>
</comment>
<protein>
    <submittedName>
        <fullName evidence="1">Uncharacterized protein</fullName>
    </submittedName>
</protein>
<dbReference type="Proteomes" id="UP001210231">
    <property type="component" value="Unassembled WGS sequence"/>
</dbReference>
<organism evidence="1 2">
    <name type="scientific">Polluticaenibacter yanchengensis</name>
    <dbReference type="NCBI Taxonomy" id="3014562"/>
    <lineage>
        <taxon>Bacteria</taxon>
        <taxon>Pseudomonadati</taxon>
        <taxon>Bacteroidota</taxon>
        <taxon>Chitinophagia</taxon>
        <taxon>Chitinophagales</taxon>
        <taxon>Chitinophagaceae</taxon>
        <taxon>Polluticaenibacter</taxon>
    </lineage>
</organism>
<sequence length="251" mass="27563">MAQQTGIIKLKGSIGGITFYKLKDGYIAREKAVLSRERIANDPNFQRMRENSAEFGRAGKAVKVLRISLKTLLQNTADNKMFNRLTKEMIKVIHGDVYSARGQRHVTEGTLALLEGFDFNLNRSFSTAFYAPFTATIDRRAGMLTVDIPPYVPTQMVLAPSGATHYKIISSGVEINFADETYSADTQSLAELPCTPISTVALTLVNMVTPNSTKPLFLALGIEFFQEVNGTLYALKNSGYNACCLIKVSGS</sequence>
<gene>
    <name evidence="1" type="ORF">O3P16_11990</name>
</gene>